<dbReference type="PANTHER" id="PTHR33129:SF3">
    <property type="entry name" value="HOT SPOT (RHS) PROTEIN, PUTATIVE-RELATED"/>
    <property type="match status" value="1"/>
</dbReference>
<dbReference type="VEuPathDB" id="TriTrypDB:ECC02_006370"/>
<feature type="domain" description="Retrotransposon hot spot protein N-terminal" evidence="4">
    <location>
        <begin position="455"/>
        <end position="568"/>
    </location>
</feature>
<dbReference type="InterPro" id="IPR052980">
    <property type="entry name" value="Crinkler_effector"/>
</dbReference>
<dbReference type="Pfam" id="PF20445">
    <property type="entry name" value="RHS_N"/>
    <property type="match status" value="1"/>
</dbReference>
<evidence type="ECO:0000259" key="3">
    <source>
        <dbReference type="Pfam" id="PF07999"/>
    </source>
</evidence>
<dbReference type="VEuPathDB" id="TriTrypDB:BCY84_17526"/>
<dbReference type="PANTHER" id="PTHR33129">
    <property type="entry name" value="PROTEIN KINASE DOMAIN-CONTAINING PROTEIN-RELATED"/>
    <property type="match status" value="1"/>
</dbReference>
<feature type="domain" description="DUF7578" evidence="5">
    <location>
        <begin position="194"/>
        <end position="258"/>
    </location>
</feature>
<evidence type="ECO:0000256" key="1">
    <source>
        <dbReference type="SAM" id="MobiDB-lite"/>
    </source>
</evidence>
<reference evidence="6 7" key="1">
    <citation type="journal article" date="2019" name="Genome Biol. Evol.">
        <title>Nanopore Sequencing Significantly Improves Genome Assembly of the Protozoan Parasite Trypanosoma cruzi.</title>
        <authorList>
            <person name="Diaz-Viraque F."/>
            <person name="Pita S."/>
            <person name="Greif G."/>
            <person name="de Souza R.C.M."/>
            <person name="Iraola G."/>
            <person name="Robello C."/>
        </authorList>
    </citation>
    <scope>NUCLEOTIDE SEQUENCE [LARGE SCALE GENOMIC DNA]</scope>
    <source>
        <strain evidence="6 7">Berenice</strain>
    </source>
</reference>
<feature type="region of interest" description="Disordered" evidence="1">
    <location>
        <begin position="132"/>
        <end position="169"/>
    </location>
</feature>
<dbReference type="EMBL" id="JABDHM010000048">
    <property type="protein sequence ID" value="KAF5220649.1"/>
    <property type="molecule type" value="Genomic_DNA"/>
</dbReference>
<evidence type="ECO:0000256" key="2">
    <source>
        <dbReference type="SAM" id="SignalP"/>
    </source>
</evidence>
<keyword evidence="2" id="KW-0732">Signal</keyword>
<protein>
    <recommendedName>
        <fullName evidence="8">Retrotransposon hot spot (RHS) protein</fullName>
    </recommendedName>
</protein>
<comment type="caution">
    <text evidence="6">The sequence shown here is derived from an EMBL/GenBank/DDBJ whole genome shotgun (WGS) entry which is preliminary data.</text>
</comment>
<dbReference type="InterPro" id="IPR006518">
    <property type="entry name" value="Trypano_RHS"/>
</dbReference>
<feature type="domain" description="Retrotransposon hot spot protein,C-terminal" evidence="3">
    <location>
        <begin position="572"/>
        <end position="866"/>
    </location>
</feature>
<proteinExistence type="predicted"/>
<dbReference type="NCBIfam" id="TIGR01631">
    <property type="entry name" value="Trypano_RHS"/>
    <property type="match status" value="2"/>
</dbReference>
<feature type="compositionally biased region" description="Basic and acidic residues" evidence="1">
    <location>
        <begin position="148"/>
        <end position="169"/>
    </location>
</feature>
<evidence type="ECO:0000313" key="7">
    <source>
        <dbReference type="Proteomes" id="UP000583944"/>
    </source>
</evidence>
<gene>
    <name evidence="6" type="ORF">ECC02_006370</name>
</gene>
<evidence type="ECO:0000313" key="6">
    <source>
        <dbReference type="EMBL" id="KAF5220649.1"/>
    </source>
</evidence>
<evidence type="ECO:0000259" key="4">
    <source>
        <dbReference type="Pfam" id="PF20445"/>
    </source>
</evidence>
<sequence>MIWGSCVWPLLHRIYFLFCACVSNDVPTSSCRVCAVVAVPHGCGTVASGMRGRTLRAHHVVVIVCSHQHCAGWMAPTCRRCGGPRAFGVPSHCVDESLAVAASHDCAYFLSYSSLVCWSVFSLNSIQPIKQGETMPGNQASAVPQGDGQRRARPESEGERDQPDATRIRAEEVRRPQWTLLSRVEDVLLEGSTNRNNMKLNDFLRNQVGGRAAVDENHNVTMDAFVQDPDDYLQDQRLLEVILNLTAYQELEAIYELHCECVYFLWQWNIYERKDTATPFARGKINAALSQVLKEERREAGERAAREQQVGFALTTTIKDVLFRGRVRVMDIQLNDFFVMELDGMGIFPANRNVLLKEFLKDSTRYIRGAFLLRDIKASDRYKGMERAVREEMDMEEDADNLHKKGVDNLLKWSLAAEEVKRSVNEVTKQFLDAAFIELMSSMTMSAAMKLEGNYESVYNARWHHVVEVPDGEGTGMEVREGEPPQPWTYKAVGLSLEKDDGVEQSGAPRLRLMVLASDKGWPYSWNLKGAESTRDCHVNCEVERVWQIVKGDLTEWFSTDGGTDFTPKRRVLIGTPGIGKSMNAGSYLLYQLLHYDAEQLPMVAYVIGSQSFLFDKTTKTVSVYMGDPRIEDVVDIFSLRGVKGYIIYDAALACRQTPACLPCKGWGMIVVTPPDKKEYEWWAKKMDATAIVTNCPEENDVRAMCIWTKRNRPLQEQAEYWKEVRGRMNNVGPILRSIFDKQAYDDRIKACQQAVDGSTTSKLKRNLGIGCCYSSNDNDLSRKLVKVVRVRRGNNIESPLNLLVSPHLERETLSRLENEMKQSDFIFLVLRFWDYVPPYLIEKYAVSAFLNEDFLRAIRLKIKELRPIGRREPHSCVLKEHSDTSFTRKEVLPPPESLSNPVAMDHWVLYEPKVQNFPLVDAFFFVDSNPMTLVGLRMATAGGHHTTTSTVRQFTECLAAYFNGWEELYRDMSWEIIYVQHADSTPMTEWKRCDVVNSNNVSRAENREIAAFWREEVRQYIAAI</sequence>
<dbReference type="InterPro" id="IPR056000">
    <property type="entry name" value="DUF7578"/>
</dbReference>
<dbReference type="InterPro" id="IPR046836">
    <property type="entry name" value="RHS_C"/>
</dbReference>
<feature type="signal peptide" evidence="2">
    <location>
        <begin position="1"/>
        <end position="21"/>
    </location>
</feature>
<name>A0A7J6Y1U2_TRYCR</name>
<organism evidence="6 7">
    <name type="scientific">Trypanosoma cruzi</name>
    <dbReference type="NCBI Taxonomy" id="5693"/>
    <lineage>
        <taxon>Eukaryota</taxon>
        <taxon>Discoba</taxon>
        <taxon>Euglenozoa</taxon>
        <taxon>Kinetoplastea</taxon>
        <taxon>Metakinetoplastina</taxon>
        <taxon>Trypanosomatida</taxon>
        <taxon>Trypanosomatidae</taxon>
        <taxon>Trypanosoma</taxon>
        <taxon>Schizotrypanum</taxon>
    </lineage>
</organism>
<feature type="chain" id="PRO_5029818954" description="Retrotransposon hot spot (RHS) protein" evidence="2">
    <location>
        <begin position="22"/>
        <end position="1025"/>
    </location>
</feature>
<dbReference type="AlphaFoldDB" id="A0A7J6Y1U2"/>
<evidence type="ECO:0000259" key="5">
    <source>
        <dbReference type="Pfam" id="PF24466"/>
    </source>
</evidence>
<dbReference type="Proteomes" id="UP000583944">
    <property type="component" value="Unassembled WGS sequence"/>
</dbReference>
<dbReference type="Pfam" id="PF24466">
    <property type="entry name" value="DUF7578"/>
    <property type="match status" value="2"/>
</dbReference>
<feature type="domain" description="DUF7578" evidence="5">
    <location>
        <begin position="328"/>
        <end position="392"/>
    </location>
</feature>
<dbReference type="InterPro" id="IPR046835">
    <property type="entry name" value="RHS_N"/>
</dbReference>
<dbReference type="Pfam" id="PF07999">
    <property type="entry name" value="RHSP"/>
    <property type="match status" value="1"/>
</dbReference>
<evidence type="ECO:0008006" key="8">
    <source>
        <dbReference type="Google" id="ProtNLM"/>
    </source>
</evidence>
<accession>A0A7J6Y1U2</accession>